<dbReference type="GO" id="GO:0009966">
    <property type="term" value="P:regulation of signal transduction"/>
    <property type="evidence" value="ECO:0007669"/>
    <property type="project" value="InterPro"/>
</dbReference>
<organism evidence="2 3">
    <name type="scientific">Kwoniella newhampshirensis</name>
    <dbReference type="NCBI Taxonomy" id="1651941"/>
    <lineage>
        <taxon>Eukaryota</taxon>
        <taxon>Fungi</taxon>
        <taxon>Dikarya</taxon>
        <taxon>Basidiomycota</taxon>
        <taxon>Agaricomycotina</taxon>
        <taxon>Tremellomycetes</taxon>
        <taxon>Tremellales</taxon>
        <taxon>Cryptococcaceae</taxon>
        <taxon>Kwoniella</taxon>
    </lineage>
</organism>
<dbReference type="Pfam" id="PF04979">
    <property type="entry name" value="IPP-2"/>
    <property type="match status" value="1"/>
</dbReference>
<comment type="caution">
    <text evidence="2">The sequence shown here is derived from an EMBL/GenBank/DDBJ whole genome shotgun (WGS) entry which is preliminary data.</text>
</comment>
<dbReference type="Proteomes" id="UP001388673">
    <property type="component" value="Unassembled WGS sequence"/>
</dbReference>
<feature type="compositionally biased region" description="Polar residues" evidence="1">
    <location>
        <begin position="139"/>
        <end position="148"/>
    </location>
</feature>
<sequence length="302" mass="32845">MSGQDPSHTYASTHAHPNHIDLPPQQTLPAPATDDLVESPTVPTPSSARPPPSRGILKNPFRRPSGLTEDMLVDGERQPGDHLQWDEANIALTEIQKDSLMKIDEPKTPYVRYDAEHDRVITDDDVPGFDLESDKIPKSPSTPLSPNRSVLPDTPEHAALMHNTLVNSQHPAPRRPSSSASSSRSASFSLPNKDRPVRPGSSSSSSPRPSVPAPLGLGATAANTAANSGEVFSDSDEEMDEETKAKHREFEKKRNSHYSKEAAFAMKKAKELLQKEDEEAEAEEARDVTVNGKPNGTDVDMA</sequence>
<evidence type="ECO:0008006" key="4">
    <source>
        <dbReference type="Google" id="ProtNLM"/>
    </source>
</evidence>
<evidence type="ECO:0000313" key="2">
    <source>
        <dbReference type="EMBL" id="KAK8849442.1"/>
    </source>
</evidence>
<feature type="region of interest" description="Disordered" evidence="1">
    <location>
        <begin position="1"/>
        <end position="83"/>
    </location>
</feature>
<dbReference type="Gene3D" id="6.10.250.1050">
    <property type="match status" value="1"/>
</dbReference>
<dbReference type="PANTHER" id="PTHR12398">
    <property type="entry name" value="PROTEIN PHOSPHATASE INHIBITOR"/>
    <property type="match status" value="1"/>
</dbReference>
<keyword evidence="3" id="KW-1185">Reference proteome</keyword>
<dbReference type="GeneID" id="92182032"/>
<evidence type="ECO:0000256" key="1">
    <source>
        <dbReference type="SAM" id="MobiDB-lite"/>
    </source>
</evidence>
<dbReference type="GO" id="GO:0004864">
    <property type="term" value="F:protein phosphatase inhibitor activity"/>
    <property type="evidence" value="ECO:0007669"/>
    <property type="project" value="InterPro"/>
</dbReference>
<feature type="compositionally biased region" description="Low complexity" evidence="1">
    <location>
        <begin position="175"/>
        <end position="187"/>
    </location>
</feature>
<feature type="region of interest" description="Disordered" evidence="1">
    <location>
        <begin position="274"/>
        <end position="302"/>
    </location>
</feature>
<gene>
    <name evidence="2" type="ORF">IAR55_004774</name>
</gene>
<feature type="compositionally biased region" description="Basic and acidic residues" evidence="1">
    <location>
        <begin position="74"/>
        <end position="83"/>
    </location>
</feature>
<name>A0AAW0YWL9_9TREE</name>
<protein>
    <recommendedName>
        <fullName evidence="4">Protein phosphatase inhibitor 2 (IPP-2)</fullName>
    </recommendedName>
</protein>
<feature type="compositionally biased region" description="Polar residues" evidence="1">
    <location>
        <begin position="1"/>
        <end position="12"/>
    </location>
</feature>
<dbReference type="AlphaFoldDB" id="A0AAW0YWL9"/>
<dbReference type="KEGG" id="kne:92182032"/>
<dbReference type="InterPro" id="IPR007062">
    <property type="entry name" value="PPI-2"/>
</dbReference>
<proteinExistence type="predicted"/>
<accession>A0AAW0YWL9</accession>
<reference evidence="2 3" key="1">
    <citation type="journal article" date="2024" name="bioRxiv">
        <title>Comparative genomics of Cryptococcus and Kwoniella reveals pathogenesis evolution and contrasting karyotype dynamics via intercentromeric recombination or chromosome fusion.</title>
        <authorList>
            <person name="Coelho M.A."/>
            <person name="David-Palma M."/>
            <person name="Shea T."/>
            <person name="Bowers K."/>
            <person name="McGinley-Smith S."/>
            <person name="Mohammad A.W."/>
            <person name="Gnirke A."/>
            <person name="Yurkov A.M."/>
            <person name="Nowrousian M."/>
            <person name="Sun S."/>
            <person name="Cuomo C.A."/>
            <person name="Heitman J."/>
        </authorList>
    </citation>
    <scope>NUCLEOTIDE SEQUENCE [LARGE SCALE GENOMIC DNA]</scope>
    <source>
        <strain evidence="2 3">CBS 13917</strain>
    </source>
</reference>
<feature type="region of interest" description="Disordered" evidence="1">
    <location>
        <begin position="114"/>
        <end position="257"/>
    </location>
</feature>
<dbReference type="EMBL" id="JBCAWK010000009">
    <property type="protein sequence ID" value="KAK8849442.1"/>
    <property type="molecule type" value="Genomic_DNA"/>
</dbReference>
<dbReference type="PANTHER" id="PTHR12398:SF20">
    <property type="entry name" value="PROTEIN PHOSPHATASE 1 REGULATORY INHIBITOR SUBUNIT 2"/>
    <property type="match status" value="1"/>
</dbReference>
<evidence type="ECO:0000313" key="3">
    <source>
        <dbReference type="Proteomes" id="UP001388673"/>
    </source>
</evidence>
<feature type="compositionally biased region" description="Low complexity" evidence="1">
    <location>
        <begin position="198"/>
        <end position="227"/>
    </location>
</feature>
<feature type="compositionally biased region" description="Basic and acidic residues" evidence="1">
    <location>
        <begin position="242"/>
        <end position="253"/>
    </location>
</feature>
<dbReference type="RefSeq" id="XP_066801330.1">
    <property type="nucleotide sequence ID" value="XM_066947871.1"/>
</dbReference>